<evidence type="ECO:0000313" key="2">
    <source>
        <dbReference type="Proteomes" id="UP000070263"/>
    </source>
</evidence>
<feature type="non-terminal residue" evidence="1">
    <location>
        <position position="1"/>
    </location>
</feature>
<reference evidence="1 2" key="1">
    <citation type="journal article" date="2016" name="Sci. Rep.">
        <title>Metabolic traits of an uncultured archaeal lineage -MSBL1- from brine pools of the Red Sea.</title>
        <authorList>
            <person name="Mwirichia R."/>
            <person name="Alam I."/>
            <person name="Rashid M."/>
            <person name="Vinu M."/>
            <person name="Ba-Alawi W."/>
            <person name="Anthony Kamau A."/>
            <person name="Kamanda Ngugi D."/>
            <person name="Goker M."/>
            <person name="Klenk H.P."/>
            <person name="Bajic V."/>
            <person name="Stingl U."/>
        </authorList>
    </citation>
    <scope>NUCLEOTIDE SEQUENCE [LARGE SCALE GENOMIC DNA]</scope>
    <source>
        <strain evidence="1">SCGC-AAA382A20</strain>
    </source>
</reference>
<comment type="caution">
    <text evidence="1">The sequence shown here is derived from an EMBL/GenBank/DDBJ whole genome shotgun (WGS) entry which is preliminary data.</text>
</comment>
<proteinExistence type="predicted"/>
<dbReference type="AlphaFoldDB" id="A0A133VGE5"/>
<name>A0A133VGE5_9EURY</name>
<evidence type="ECO:0000313" key="1">
    <source>
        <dbReference type="EMBL" id="KXB05518.1"/>
    </source>
</evidence>
<sequence length="124" mass="14114">EKKIKSKRIGNGLRNWSGLIAELLSEERKINVTLNLDKGSILFSKDDGEKTLEIVPKSENDLEVCVDGEKKHLLRNDFLREVSSELESNFHHCMNLEDLPKEDENILTILLKAKALLRKACGDK</sequence>
<accession>A0A133VGE5</accession>
<protein>
    <submittedName>
        <fullName evidence="1">Uncharacterized protein</fullName>
    </submittedName>
</protein>
<dbReference type="EMBL" id="LHYE01000091">
    <property type="protein sequence ID" value="KXB05518.1"/>
    <property type="molecule type" value="Genomic_DNA"/>
</dbReference>
<gene>
    <name evidence="1" type="ORF">AKJ51_04980</name>
</gene>
<keyword evidence="2" id="KW-1185">Reference proteome</keyword>
<dbReference type="Proteomes" id="UP000070263">
    <property type="component" value="Unassembled WGS sequence"/>
</dbReference>
<organism evidence="1 2">
    <name type="scientific">candidate division MSBL1 archaeon SCGC-AAA382A20</name>
    <dbReference type="NCBI Taxonomy" id="1698280"/>
    <lineage>
        <taxon>Archaea</taxon>
        <taxon>Methanobacteriati</taxon>
        <taxon>Methanobacteriota</taxon>
        <taxon>candidate division MSBL1</taxon>
    </lineage>
</organism>